<proteinExistence type="predicted"/>
<dbReference type="GO" id="GO:0004180">
    <property type="term" value="F:carboxypeptidase activity"/>
    <property type="evidence" value="ECO:0007669"/>
    <property type="project" value="UniProtKB-KW"/>
</dbReference>
<feature type="signal peptide" evidence="2">
    <location>
        <begin position="1"/>
        <end position="20"/>
    </location>
</feature>
<dbReference type="Gene3D" id="2.60.40.1120">
    <property type="entry name" value="Carboxypeptidase-like, regulatory domain"/>
    <property type="match status" value="2"/>
</dbReference>
<dbReference type="SUPFAM" id="SSF49464">
    <property type="entry name" value="Carboxypeptidase regulatory domain-like"/>
    <property type="match status" value="2"/>
</dbReference>
<keyword evidence="3" id="KW-0378">Hydrolase</keyword>
<dbReference type="InterPro" id="IPR008969">
    <property type="entry name" value="CarboxyPept-like_regulatory"/>
</dbReference>
<sequence length="554" mass="59136">MGSTNSLSLFSAIVLTSALAGCGGSSGSSGTSDEGNPTTETPTPVVQMESVSGQIRDYFTGEPVAGALVTLQATNLEEPVEAVSGPEGRFTLDAEEGADRATISSRATGYTTNSMLTSTTEGSDNDNLELSLVPAQLATSFSAETTATLSLENSLPVAEVPANAFRSSNGALYNGSVNTQISALDPSSDPTIIPGNYDFVDTDGQVGLSTSYGAVTFDFTDENGERLQLSDGTPATIRIPLASGLNPFEVPSSVPLAWFDEESGQWVEESMATLVDNRYYEGQVTHFTTWNAADTYTPVEVSGRVVDRDGNPVAGASVRAQGYDYIGMNTTVTNADGTFSVPVREDSQVLISARLDATSNTREITVGAEDYTLDQDIVLWPSAVSITLTWGQNPSDLDSHLLGPNSEAGTSEFHVAFWDKVVTVGDTVIELDVDDVTSFGPEVVTIPDFPYAGRYRYLVHLFAGTGTIENSPARVEFSINGETRIFSPQNAQGSVSDWWAVADIIVDETGDVRLEAVQEWSEQGEEMVFGFSLNNRSNPAVEAAKRKYYSENVR</sequence>
<keyword evidence="2" id="KW-0732">Signal</keyword>
<gene>
    <name evidence="3" type="ORF">ABNF92_17220</name>
</gene>
<protein>
    <submittedName>
        <fullName evidence="3">Carboxypeptidase regulatory-like domain-containing protein</fullName>
    </submittedName>
</protein>
<evidence type="ECO:0000256" key="1">
    <source>
        <dbReference type="SAM" id="MobiDB-lite"/>
    </source>
</evidence>
<evidence type="ECO:0000313" key="3">
    <source>
        <dbReference type="EMBL" id="XBQ19168.1"/>
    </source>
</evidence>
<dbReference type="AlphaFoldDB" id="A0AAU7ML96"/>
<keyword evidence="3" id="KW-0645">Protease</keyword>
<dbReference type="Pfam" id="PF13620">
    <property type="entry name" value="CarboxypepD_reg"/>
    <property type="match status" value="2"/>
</dbReference>
<feature type="region of interest" description="Disordered" evidence="1">
    <location>
        <begin position="23"/>
        <end position="44"/>
    </location>
</feature>
<dbReference type="EMBL" id="CP157802">
    <property type="protein sequence ID" value="XBQ19168.1"/>
    <property type="molecule type" value="Genomic_DNA"/>
</dbReference>
<organism evidence="3">
    <name type="scientific">Marinobacter sp. MMG032</name>
    <dbReference type="NCBI Taxonomy" id="3158548"/>
    <lineage>
        <taxon>Bacteria</taxon>
        <taxon>Pseudomonadati</taxon>
        <taxon>Pseudomonadota</taxon>
        <taxon>Gammaproteobacteria</taxon>
        <taxon>Pseudomonadales</taxon>
        <taxon>Marinobacteraceae</taxon>
        <taxon>Marinobacter</taxon>
    </lineage>
</organism>
<feature type="compositionally biased region" description="Polar residues" evidence="1">
    <location>
        <begin position="33"/>
        <end position="44"/>
    </location>
</feature>
<dbReference type="RefSeq" id="WP_349342830.1">
    <property type="nucleotide sequence ID" value="NZ_CP157802.1"/>
</dbReference>
<accession>A0AAU7ML96</accession>
<keyword evidence="3" id="KW-0121">Carboxypeptidase</keyword>
<evidence type="ECO:0000256" key="2">
    <source>
        <dbReference type="SAM" id="SignalP"/>
    </source>
</evidence>
<dbReference type="KEGG" id="mamm:ABNF92_17220"/>
<name>A0AAU7ML96_9GAMM</name>
<feature type="chain" id="PRO_5043515349" evidence="2">
    <location>
        <begin position="21"/>
        <end position="554"/>
    </location>
</feature>
<reference evidence="3" key="1">
    <citation type="submission" date="2024-05" db="EMBL/GenBank/DDBJ databases">
        <title>Draft Genome Sequences of Flagellimonas sp. MMG031 and Marinobacter sp. MMG032 Isolated from the dinoflagellate Symbiodinium pilosum.</title>
        <authorList>
            <person name="Shikuma N.J."/>
            <person name="Farrell M.V."/>
        </authorList>
    </citation>
    <scope>NUCLEOTIDE SEQUENCE</scope>
    <source>
        <strain evidence="3">MMG032</strain>
    </source>
</reference>